<keyword evidence="4" id="KW-1185">Reference proteome</keyword>
<gene>
    <name evidence="3" type="ORF">WI372_15385</name>
</gene>
<accession>A0ABU9EEM0</accession>
<dbReference type="Proteomes" id="UP001484239">
    <property type="component" value="Unassembled WGS sequence"/>
</dbReference>
<organism evidence="3 4">
    <name type="scientific">Gaopeijia maritima</name>
    <dbReference type="NCBI Taxonomy" id="3119007"/>
    <lineage>
        <taxon>Bacteria</taxon>
        <taxon>Pseudomonadati</taxon>
        <taxon>Gemmatimonadota</taxon>
        <taxon>Longimicrobiia</taxon>
        <taxon>Gaopeijiales</taxon>
        <taxon>Gaopeijiaceae</taxon>
        <taxon>Gaopeijia</taxon>
    </lineage>
</organism>
<feature type="chain" id="PRO_5046081335" description="3-keto-disaccharide hydrolase domain-containing protein" evidence="2">
    <location>
        <begin position="23"/>
        <end position="234"/>
    </location>
</feature>
<evidence type="ECO:0000313" key="3">
    <source>
        <dbReference type="EMBL" id="MEK9502375.1"/>
    </source>
</evidence>
<evidence type="ECO:0000313" key="4">
    <source>
        <dbReference type="Proteomes" id="UP001484239"/>
    </source>
</evidence>
<comment type="caution">
    <text evidence="3">The sequence shown here is derived from an EMBL/GenBank/DDBJ whole genome shotgun (WGS) entry which is preliminary data.</text>
</comment>
<protein>
    <recommendedName>
        <fullName evidence="5">3-keto-disaccharide hydrolase domain-containing protein</fullName>
    </recommendedName>
</protein>
<evidence type="ECO:0000256" key="2">
    <source>
        <dbReference type="SAM" id="SignalP"/>
    </source>
</evidence>
<proteinExistence type="predicted"/>
<dbReference type="RefSeq" id="WP_405284001.1">
    <property type="nucleotide sequence ID" value="NZ_CP144380.1"/>
</dbReference>
<feature type="signal peptide" evidence="2">
    <location>
        <begin position="1"/>
        <end position="22"/>
    </location>
</feature>
<evidence type="ECO:0008006" key="5">
    <source>
        <dbReference type="Google" id="ProtNLM"/>
    </source>
</evidence>
<dbReference type="EMBL" id="JBBHLI010000011">
    <property type="protein sequence ID" value="MEK9502375.1"/>
    <property type="molecule type" value="Genomic_DNA"/>
</dbReference>
<reference evidence="3 4" key="1">
    <citation type="submission" date="2024-02" db="EMBL/GenBank/DDBJ databases">
        <title>A novel Gemmatimonadota bacterium.</title>
        <authorList>
            <person name="Du Z.-J."/>
            <person name="Ye Y.-Q."/>
        </authorList>
    </citation>
    <scope>NUCLEOTIDE SEQUENCE [LARGE SCALE GENOMIC DNA]</scope>
    <source>
        <strain evidence="3 4">DH-20</strain>
    </source>
</reference>
<sequence length="234" mass="24646">MEHRTRWLITAALAVVPLACTADEPADDAADTAPEPAAAEAPAPAPTTEGPYAGWQVRTDGDVPPEGVTVTAIDGGWEIDNGPAVVLWNEARTAEGSYTLTATFEQLDSKGMVHGTGLVFGGSDLDGPDQAYTYFMVRGDGDYLVKTRAGESTAWVLPSGAWTGHDSIQVDDADGRYTNELSVEVGDSETVFRVNGAEVHRAATADLPTDGLFGVRLNHNLTIRVTDLAVDGGM</sequence>
<keyword evidence="2" id="KW-0732">Signal</keyword>
<evidence type="ECO:0000256" key="1">
    <source>
        <dbReference type="SAM" id="MobiDB-lite"/>
    </source>
</evidence>
<feature type="region of interest" description="Disordered" evidence="1">
    <location>
        <begin position="25"/>
        <end position="66"/>
    </location>
</feature>
<name>A0ABU9EEM0_9BACT</name>
<feature type="compositionally biased region" description="Low complexity" evidence="1">
    <location>
        <begin position="31"/>
        <end position="49"/>
    </location>
</feature>